<gene>
    <name evidence="1" type="ORF">GCM10007088_12870</name>
</gene>
<comment type="caution">
    <text evidence="1">The sequence shown here is derived from an EMBL/GenBank/DDBJ whole genome shotgun (WGS) entry which is preliminary data.</text>
</comment>
<keyword evidence="2" id="KW-1185">Reference proteome</keyword>
<evidence type="ECO:0000313" key="2">
    <source>
        <dbReference type="Proteomes" id="UP000653477"/>
    </source>
</evidence>
<dbReference type="RefSeq" id="WP_188808232.1">
    <property type="nucleotide sequence ID" value="NZ_BMPU01000004.1"/>
</dbReference>
<dbReference type="EMBL" id="BMPU01000004">
    <property type="protein sequence ID" value="GGM55457.1"/>
    <property type="molecule type" value="Genomic_DNA"/>
</dbReference>
<organism evidence="1 2">
    <name type="scientific">Porphyromonas pasteri</name>
    <dbReference type="NCBI Taxonomy" id="1583331"/>
    <lineage>
        <taxon>Bacteria</taxon>
        <taxon>Pseudomonadati</taxon>
        <taxon>Bacteroidota</taxon>
        <taxon>Bacteroidia</taxon>
        <taxon>Bacteroidales</taxon>
        <taxon>Porphyromonadaceae</taxon>
        <taxon>Porphyromonas</taxon>
    </lineage>
</organism>
<accession>A0ABQ2H7I6</accession>
<protein>
    <recommendedName>
        <fullName evidence="3">PD-(D/E)XK nuclease superfamily protein</fullName>
    </recommendedName>
</protein>
<dbReference type="Pfam" id="PF14281">
    <property type="entry name" value="PDDEXK_4"/>
    <property type="match status" value="1"/>
</dbReference>
<name>A0ABQ2H7I6_9PORP</name>
<proteinExistence type="predicted"/>
<evidence type="ECO:0008006" key="3">
    <source>
        <dbReference type="Google" id="ProtNLM"/>
    </source>
</evidence>
<evidence type="ECO:0000313" key="1">
    <source>
        <dbReference type="EMBL" id="GGM55457.1"/>
    </source>
</evidence>
<sequence length="389" mass="44702">MDTELDIQRFFQEVASICALGQAQQEERNRKGENYNLFSILSIERYELKHSALIANLLDPKGSHGCGDAFLRAFFEIALKDLAYPFEDCTLPHSYTEYYTGPISGDTGGRIDILVKSSRYGLIIENKIYAGDQDKQLTRYDNYGRETFGADGYLLVYLTLYGYDASKESTATKNAEEVGYFRLSYAEDILRWLEQCVRLADNKPLVRESLNQYIRTIKQLTYQDMNQEDIQKIIDLAVDHPEVVATLSSKRDAIAQGIRKKYIFAKLKEYADQKGWLYDDSESSYNEEEPKIRLRKEGWDGSIIISADSEDKKSNYGWWMNLWIGIDSKVTGAKKLACLEKQSPEYPMGWEYLTTPNWYSAENFPAMKTSVAEEIISKLNEIIEELGIK</sequence>
<dbReference type="Proteomes" id="UP000653477">
    <property type="component" value="Unassembled WGS sequence"/>
</dbReference>
<reference evidence="2" key="1">
    <citation type="journal article" date="2019" name="Int. J. Syst. Evol. Microbiol.">
        <title>The Global Catalogue of Microorganisms (GCM) 10K type strain sequencing project: providing services to taxonomists for standard genome sequencing and annotation.</title>
        <authorList>
            <consortium name="The Broad Institute Genomics Platform"/>
            <consortium name="The Broad Institute Genome Sequencing Center for Infectious Disease"/>
            <person name="Wu L."/>
            <person name="Ma J."/>
        </authorList>
    </citation>
    <scope>NUCLEOTIDE SEQUENCE [LARGE SCALE GENOMIC DNA]</scope>
    <source>
        <strain evidence="2">JCM 30531</strain>
    </source>
</reference>
<dbReference type="InterPro" id="IPR029470">
    <property type="entry name" value="PDDEXK_4"/>
</dbReference>